<evidence type="ECO:0000259" key="9">
    <source>
        <dbReference type="PROSITE" id="PS50850"/>
    </source>
</evidence>
<feature type="transmembrane region" description="Helical" evidence="8">
    <location>
        <begin position="385"/>
        <end position="403"/>
    </location>
</feature>
<keyword evidence="6 8" id="KW-0472">Membrane</keyword>
<dbReference type="Proteomes" id="UP000234331">
    <property type="component" value="Unassembled WGS sequence"/>
</dbReference>
<keyword evidence="2" id="KW-0813">Transport</keyword>
<dbReference type="AlphaFoldDB" id="A0A2I2KVF8"/>
<evidence type="ECO:0000313" key="10">
    <source>
        <dbReference type="EMBL" id="SNQ49663.1"/>
    </source>
</evidence>
<proteinExistence type="predicted"/>
<dbReference type="PROSITE" id="PS50850">
    <property type="entry name" value="MFS"/>
    <property type="match status" value="1"/>
</dbReference>
<keyword evidence="5 8" id="KW-1133">Transmembrane helix</keyword>
<dbReference type="GO" id="GO:0022857">
    <property type="term" value="F:transmembrane transporter activity"/>
    <property type="evidence" value="ECO:0007669"/>
    <property type="project" value="InterPro"/>
</dbReference>
<feature type="transmembrane region" description="Helical" evidence="8">
    <location>
        <begin position="262"/>
        <end position="283"/>
    </location>
</feature>
<dbReference type="PANTHER" id="PTHR23517">
    <property type="entry name" value="RESISTANCE PROTEIN MDTM, PUTATIVE-RELATED-RELATED"/>
    <property type="match status" value="1"/>
</dbReference>
<evidence type="ECO:0000256" key="7">
    <source>
        <dbReference type="SAM" id="MobiDB-lite"/>
    </source>
</evidence>
<feature type="transmembrane region" description="Helical" evidence="8">
    <location>
        <begin position="295"/>
        <end position="312"/>
    </location>
</feature>
<evidence type="ECO:0000256" key="4">
    <source>
        <dbReference type="ARBA" id="ARBA00022692"/>
    </source>
</evidence>
<sequence length="447" mass="45706">MDGGRAVARVASAGAPRAAVARLLVALTAATLLQWCGSFAIAPLLPLYLRDRHVSAAAVGVVMAAFFLGALLSQYLAGRAAARHGPRPVLLAGLAGYAAGCLGLVAVGGVAATAAMRVLQGAGAGAFEVATLTAVAATVAPGMRGRAFSAVFTGQLLGLTVGPLLGGLAGERHMDAMFLTSGAAAVLASLPVVWLLPARSPSHPSPAVTQLDALTRVDRPAFGRRHARGLAGLLLIAACGGFATGVYETCWSLLMRREGESTAFIGVTFALFGLPYLVFAWPAGWLVDRLDRRRLLMVTITLRGAAVAAYPFLHSRPLILVIGCLEGIVLAVIYPASQALLAQESARTGSVGRGQGVFATTQTAWTVLAALLSGALFAADPRLPFVLAAAALLATVATLPTLFRQVAGVALGGSAVPAGRTAGGPAPAPGRWARARRRHSPDRESVI</sequence>
<keyword evidence="11" id="KW-1185">Reference proteome</keyword>
<dbReference type="GO" id="GO:0005886">
    <property type="term" value="C:plasma membrane"/>
    <property type="evidence" value="ECO:0007669"/>
    <property type="project" value="UniProtKB-SubCell"/>
</dbReference>
<evidence type="ECO:0000256" key="1">
    <source>
        <dbReference type="ARBA" id="ARBA00004651"/>
    </source>
</evidence>
<accession>A0A2I2KVF8</accession>
<feature type="transmembrane region" description="Helical" evidence="8">
    <location>
        <begin position="89"/>
        <end position="112"/>
    </location>
</feature>
<feature type="transmembrane region" description="Helical" evidence="8">
    <location>
        <begin position="20"/>
        <end position="42"/>
    </location>
</feature>
<dbReference type="EMBL" id="FZMO01000290">
    <property type="protein sequence ID" value="SNQ49663.1"/>
    <property type="molecule type" value="Genomic_DNA"/>
</dbReference>
<dbReference type="CDD" id="cd17325">
    <property type="entry name" value="MFS_MdtG_SLC18_like"/>
    <property type="match status" value="1"/>
</dbReference>
<dbReference type="InterPro" id="IPR001958">
    <property type="entry name" value="Tet-R_TetA/multi-R_MdtG-like"/>
</dbReference>
<keyword evidence="4 8" id="KW-0812">Transmembrane</keyword>
<feature type="transmembrane region" description="Helical" evidence="8">
    <location>
        <begin position="357"/>
        <end position="379"/>
    </location>
</feature>
<keyword evidence="3" id="KW-1003">Cell membrane</keyword>
<feature type="transmembrane region" description="Helical" evidence="8">
    <location>
        <begin position="318"/>
        <end position="336"/>
    </location>
</feature>
<feature type="transmembrane region" description="Helical" evidence="8">
    <location>
        <begin position="176"/>
        <end position="196"/>
    </location>
</feature>
<dbReference type="InterPro" id="IPR011701">
    <property type="entry name" value="MFS"/>
</dbReference>
<dbReference type="InterPro" id="IPR036259">
    <property type="entry name" value="MFS_trans_sf"/>
</dbReference>
<evidence type="ECO:0000256" key="5">
    <source>
        <dbReference type="ARBA" id="ARBA00022989"/>
    </source>
</evidence>
<comment type="subcellular location">
    <subcellularLocation>
        <location evidence="1">Cell membrane</location>
        <topology evidence="1">Multi-pass membrane protein</topology>
    </subcellularLocation>
</comment>
<reference evidence="10 11" key="1">
    <citation type="submission" date="2017-06" db="EMBL/GenBank/DDBJ databases">
        <authorList>
            <person name="Kim H.J."/>
            <person name="Triplett B.A."/>
        </authorList>
    </citation>
    <scope>NUCLEOTIDE SEQUENCE [LARGE SCALE GENOMIC DNA]</scope>
    <source>
        <strain evidence="10">FRACA_ARgP5</strain>
    </source>
</reference>
<evidence type="ECO:0000256" key="8">
    <source>
        <dbReference type="SAM" id="Phobius"/>
    </source>
</evidence>
<feature type="compositionally biased region" description="Low complexity" evidence="7">
    <location>
        <begin position="420"/>
        <end position="432"/>
    </location>
</feature>
<gene>
    <name evidence="10" type="ORF">FRACA_360015</name>
</gene>
<feature type="region of interest" description="Disordered" evidence="7">
    <location>
        <begin position="420"/>
        <end position="447"/>
    </location>
</feature>
<dbReference type="InterPro" id="IPR050171">
    <property type="entry name" value="MFS_Transporters"/>
</dbReference>
<feature type="transmembrane region" description="Helical" evidence="8">
    <location>
        <begin position="147"/>
        <end position="170"/>
    </location>
</feature>
<organism evidence="10 11">
    <name type="scientific">Frankia canadensis</name>
    <dbReference type="NCBI Taxonomy" id="1836972"/>
    <lineage>
        <taxon>Bacteria</taxon>
        <taxon>Bacillati</taxon>
        <taxon>Actinomycetota</taxon>
        <taxon>Actinomycetes</taxon>
        <taxon>Frankiales</taxon>
        <taxon>Frankiaceae</taxon>
        <taxon>Frankia</taxon>
    </lineage>
</organism>
<evidence type="ECO:0000256" key="2">
    <source>
        <dbReference type="ARBA" id="ARBA00022448"/>
    </source>
</evidence>
<dbReference type="SUPFAM" id="SSF103473">
    <property type="entry name" value="MFS general substrate transporter"/>
    <property type="match status" value="1"/>
</dbReference>
<dbReference type="InterPro" id="IPR020846">
    <property type="entry name" value="MFS_dom"/>
</dbReference>
<evidence type="ECO:0000313" key="11">
    <source>
        <dbReference type="Proteomes" id="UP000234331"/>
    </source>
</evidence>
<evidence type="ECO:0000256" key="3">
    <source>
        <dbReference type="ARBA" id="ARBA00022475"/>
    </source>
</evidence>
<dbReference type="PRINTS" id="PR01035">
    <property type="entry name" value="TCRTETA"/>
</dbReference>
<dbReference type="Pfam" id="PF07690">
    <property type="entry name" value="MFS_1"/>
    <property type="match status" value="1"/>
</dbReference>
<protein>
    <submittedName>
        <fullName evidence="10">Putative Putativ e Multidrug resistance protein 2 (Multidrug-efflux transporter 2) membrane protein</fullName>
    </submittedName>
</protein>
<name>A0A2I2KVF8_9ACTN</name>
<dbReference type="Gene3D" id="1.20.1250.20">
    <property type="entry name" value="MFS general substrate transporter like domains"/>
    <property type="match status" value="2"/>
</dbReference>
<feature type="transmembrane region" description="Helical" evidence="8">
    <location>
        <begin position="229"/>
        <end position="247"/>
    </location>
</feature>
<feature type="transmembrane region" description="Helical" evidence="8">
    <location>
        <begin position="54"/>
        <end position="77"/>
    </location>
</feature>
<feature type="domain" description="Major facilitator superfamily (MFS) profile" evidence="9">
    <location>
        <begin position="23"/>
        <end position="406"/>
    </location>
</feature>
<evidence type="ECO:0000256" key="6">
    <source>
        <dbReference type="ARBA" id="ARBA00023136"/>
    </source>
</evidence>